<feature type="region of interest" description="Disordered" evidence="1">
    <location>
        <begin position="77"/>
        <end position="97"/>
    </location>
</feature>
<accession>A0A915JD18</accession>
<dbReference type="Proteomes" id="UP000887565">
    <property type="component" value="Unplaced"/>
</dbReference>
<proteinExistence type="predicted"/>
<evidence type="ECO:0000313" key="3">
    <source>
        <dbReference type="Proteomes" id="UP000887565"/>
    </source>
</evidence>
<protein>
    <submittedName>
        <fullName evidence="4">Uncharacterized protein</fullName>
    </submittedName>
</protein>
<keyword evidence="2" id="KW-1133">Transmembrane helix</keyword>
<reference evidence="4" key="1">
    <citation type="submission" date="2022-11" db="UniProtKB">
        <authorList>
            <consortium name="WormBaseParasite"/>
        </authorList>
    </citation>
    <scope>IDENTIFICATION</scope>
</reference>
<dbReference type="WBParaSite" id="nRc.2.0.1.t24374-RA">
    <property type="protein sequence ID" value="nRc.2.0.1.t24374-RA"/>
    <property type="gene ID" value="nRc.2.0.1.g24374"/>
</dbReference>
<keyword evidence="2" id="KW-0812">Transmembrane</keyword>
<evidence type="ECO:0000256" key="1">
    <source>
        <dbReference type="SAM" id="MobiDB-lite"/>
    </source>
</evidence>
<keyword evidence="3" id="KW-1185">Reference proteome</keyword>
<organism evidence="3 4">
    <name type="scientific">Romanomermis culicivorax</name>
    <name type="common">Nematode worm</name>
    <dbReference type="NCBI Taxonomy" id="13658"/>
    <lineage>
        <taxon>Eukaryota</taxon>
        <taxon>Metazoa</taxon>
        <taxon>Ecdysozoa</taxon>
        <taxon>Nematoda</taxon>
        <taxon>Enoplea</taxon>
        <taxon>Dorylaimia</taxon>
        <taxon>Mermithida</taxon>
        <taxon>Mermithoidea</taxon>
        <taxon>Mermithidae</taxon>
        <taxon>Romanomermis</taxon>
    </lineage>
</organism>
<feature type="compositionally biased region" description="Basic and acidic residues" evidence="1">
    <location>
        <begin position="145"/>
        <end position="154"/>
    </location>
</feature>
<feature type="transmembrane region" description="Helical" evidence="2">
    <location>
        <begin position="21"/>
        <end position="42"/>
    </location>
</feature>
<keyword evidence="2" id="KW-0472">Membrane</keyword>
<evidence type="ECO:0000256" key="2">
    <source>
        <dbReference type="SAM" id="Phobius"/>
    </source>
</evidence>
<name>A0A915JD18_ROMCU</name>
<sequence length="262" mass="29694">MFCVLNVCHAGHHYIRHSSPLLFSPSAWELIFIFSPVFILYAQQLRVQPEIQEQTKATNVHFAPLLKQMQQLISTSPASTNVRNPPTPRPGPVSSRFHGEETRDIYIPNGTLCETELAQVFGGLPIQVKPKAPSMDTLYNNEFSHTSHREEDLPRPAPQRCQPSAGNHFGFSDYRPDDYYDHPQPRYKMPGSSHCEEDSRIKTIVDNMHLLIIDGAATNKCLLGFFIGLENEFGYDASNHVKMSTLRRLTPNTPSDIIQDMM</sequence>
<evidence type="ECO:0000313" key="4">
    <source>
        <dbReference type="WBParaSite" id="nRc.2.0.1.t24374-RA"/>
    </source>
</evidence>
<feature type="region of interest" description="Disordered" evidence="1">
    <location>
        <begin position="144"/>
        <end position="167"/>
    </location>
</feature>
<dbReference type="AlphaFoldDB" id="A0A915JD18"/>